<feature type="non-terminal residue" evidence="2">
    <location>
        <position position="1"/>
    </location>
</feature>
<evidence type="ECO:0000256" key="1">
    <source>
        <dbReference type="SAM" id="MobiDB-lite"/>
    </source>
</evidence>
<keyword evidence="3" id="KW-1185">Reference proteome</keyword>
<name>A0ABD0JA16_9CAEN</name>
<comment type="caution">
    <text evidence="2">The sequence shown here is derived from an EMBL/GenBank/DDBJ whole genome shotgun (WGS) entry which is preliminary data.</text>
</comment>
<dbReference type="EMBL" id="JACVVK020000542">
    <property type="protein sequence ID" value="KAK7467724.1"/>
    <property type="molecule type" value="Genomic_DNA"/>
</dbReference>
<proteinExistence type="predicted"/>
<organism evidence="2 3">
    <name type="scientific">Batillaria attramentaria</name>
    <dbReference type="NCBI Taxonomy" id="370345"/>
    <lineage>
        <taxon>Eukaryota</taxon>
        <taxon>Metazoa</taxon>
        <taxon>Spiralia</taxon>
        <taxon>Lophotrochozoa</taxon>
        <taxon>Mollusca</taxon>
        <taxon>Gastropoda</taxon>
        <taxon>Caenogastropoda</taxon>
        <taxon>Sorbeoconcha</taxon>
        <taxon>Cerithioidea</taxon>
        <taxon>Batillariidae</taxon>
        <taxon>Batillaria</taxon>
    </lineage>
</organism>
<dbReference type="AlphaFoldDB" id="A0ABD0JA16"/>
<reference evidence="2 3" key="1">
    <citation type="journal article" date="2023" name="Sci. Data">
        <title>Genome assembly of the Korean intertidal mud-creeper Batillaria attramentaria.</title>
        <authorList>
            <person name="Patra A.K."/>
            <person name="Ho P.T."/>
            <person name="Jun S."/>
            <person name="Lee S.J."/>
            <person name="Kim Y."/>
            <person name="Won Y.J."/>
        </authorList>
    </citation>
    <scope>NUCLEOTIDE SEQUENCE [LARGE SCALE GENOMIC DNA]</scope>
    <source>
        <strain evidence="2">Wonlab-2016</strain>
    </source>
</reference>
<protein>
    <submittedName>
        <fullName evidence="2">Uncharacterized protein</fullName>
    </submittedName>
</protein>
<accession>A0ABD0JA16</accession>
<gene>
    <name evidence="2" type="ORF">BaRGS_00037032</name>
</gene>
<feature type="compositionally biased region" description="Basic residues" evidence="1">
    <location>
        <begin position="65"/>
        <end position="78"/>
    </location>
</feature>
<evidence type="ECO:0000313" key="2">
    <source>
        <dbReference type="EMBL" id="KAK7467724.1"/>
    </source>
</evidence>
<dbReference type="Proteomes" id="UP001519460">
    <property type="component" value="Unassembled WGS sequence"/>
</dbReference>
<feature type="region of interest" description="Disordered" evidence="1">
    <location>
        <begin position="29"/>
        <end position="78"/>
    </location>
</feature>
<evidence type="ECO:0000313" key="3">
    <source>
        <dbReference type="Proteomes" id="UP001519460"/>
    </source>
</evidence>
<sequence length="78" mass="9148">QVVKPFPVPECQTVSRKYKTIPSFRLSKHDRQPISSFGYTDAAEDTHHRILGTYRPQENNDIKKPQHKSGVKQNRHHR</sequence>